<evidence type="ECO:0000313" key="2">
    <source>
        <dbReference type="EMBL" id="KKN79309.1"/>
    </source>
</evidence>
<evidence type="ECO:0000256" key="1">
    <source>
        <dbReference type="SAM" id="MobiDB-lite"/>
    </source>
</evidence>
<proteinExistence type="predicted"/>
<dbReference type="EMBL" id="LAZR01000249">
    <property type="protein sequence ID" value="KKN79309.1"/>
    <property type="molecule type" value="Genomic_DNA"/>
</dbReference>
<protein>
    <submittedName>
        <fullName evidence="2">Uncharacterized protein</fullName>
    </submittedName>
</protein>
<name>A0A0F9TJ77_9ZZZZ</name>
<accession>A0A0F9TJ77</accession>
<sequence length="43" mass="5374">MEGNKHHMNSSSHREEKRKKRRNGGAPKWLRMRHRLRKKLVRR</sequence>
<reference evidence="2" key="1">
    <citation type="journal article" date="2015" name="Nature">
        <title>Complex archaea that bridge the gap between prokaryotes and eukaryotes.</title>
        <authorList>
            <person name="Spang A."/>
            <person name="Saw J.H."/>
            <person name="Jorgensen S.L."/>
            <person name="Zaremba-Niedzwiedzka K."/>
            <person name="Martijn J."/>
            <person name="Lind A.E."/>
            <person name="van Eijk R."/>
            <person name="Schleper C."/>
            <person name="Guy L."/>
            <person name="Ettema T.J."/>
        </authorList>
    </citation>
    <scope>NUCLEOTIDE SEQUENCE</scope>
</reference>
<organism evidence="2">
    <name type="scientific">marine sediment metagenome</name>
    <dbReference type="NCBI Taxonomy" id="412755"/>
    <lineage>
        <taxon>unclassified sequences</taxon>
        <taxon>metagenomes</taxon>
        <taxon>ecological metagenomes</taxon>
    </lineage>
</organism>
<feature type="region of interest" description="Disordered" evidence="1">
    <location>
        <begin position="1"/>
        <end position="43"/>
    </location>
</feature>
<gene>
    <name evidence="2" type="ORF">LCGC14_0340910</name>
</gene>
<feature type="compositionally biased region" description="Basic residues" evidence="1">
    <location>
        <begin position="30"/>
        <end position="43"/>
    </location>
</feature>
<dbReference type="AlphaFoldDB" id="A0A0F9TJ77"/>
<comment type="caution">
    <text evidence="2">The sequence shown here is derived from an EMBL/GenBank/DDBJ whole genome shotgun (WGS) entry which is preliminary data.</text>
</comment>